<evidence type="ECO:0000313" key="1">
    <source>
        <dbReference type="EMBL" id="NMO15674.1"/>
    </source>
</evidence>
<keyword evidence="1" id="KW-0489">Methyltransferase</keyword>
<dbReference type="GO" id="GO:0032259">
    <property type="term" value="P:methylation"/>
    <property type="evidence" value="ECO:0007669"/>
    <property type="project" value="UniProtKB-KW"/>
</dbReference>
<feature type="non-terminal residue" evidence="1">
    <location>
        <position position="1"/>
    </location>
</feature>
<reference evidence="1 2" key="1">
    <citation type="submission" date="2020-04" db="EMBL/GenBank/DDBJ databases">
        <title>Draft genome of Pyxidicoccus fallax type strain.</title>
        <authorList>
            <person name="Whitworth D.E."/>
        </authorList>
    </citation>
    <scope>NUCLEOTIDE SEQUENCE [LARGE SCALE GENOMIC DNA]</scope>
    <source>
        <strain evidence="1 2">DSM 14698</strain>
    </source>
</reference>
<dbReference type="Gene3D" id="3.40.50.150">
    <property type="entry name" value="Vaccinia Virus protein VP39"/>
    <property type="match status" value="1"/>
</dbReference>
<comment type="caution">
    <text evidence="1">The sequence shown here is derived from an EMBL/GenBank/DDBJ whole genome shotgun (WGS) entry which is preliminary data.</text>
</comment>
<dbReference type="EMBL" id="JABBJJ010000045">
    <property type="protein sequence ID" value="NMO15674.1"/>
    <property type="molecule type" value="Genomic_DNA"/>
</dbReference>
<keyword evidence="2" id="KW-1185">Reference proteome</keyword>
<dbReference type="SUPFAM" id="SSF53335">
    <property type="entry name" value="S-adenosyl-L-methionine-dependent methyltransferases"/>
    <property type="match status" value="1"/>
</dbReference>
<dbReference type="CDD" id="cd02440">
    <property type="entry name" value="AdoMet_MTases"/>
    <property type="match status" value="1"/>
</dbReference>
<accession>A0A848LAY6</accession>
<dbReference type="InterPro" id="IPR029063">
    <property type="entry name" value="SAM-dependent_MTases_sf"/>
</dbReference>
<evidence type="ECO:0000313" key="2">
    <source>
        <dbReference type="Proteomes" id="UP000518300"/>
    </source>
</evidence>
<dbReference type="AlphaFoldDB" id="A0A848LAY6"/>
<keyword evidence="1" id="KW-0808">Transferase</keyword>
<dbReference type="Proteomes" id="UP000518300">
    <property type="component" value="Unassembled WGS sequence"/>
</dbReference>
<organism evidence="1 2">
    <name type="scientific">Pyxidicoccus fallax</name>
    <dbReference type="NCBI Taxonomy" id="394095"/>
    <lineage>
        <taxon>Bacteria</taxon>
        <taxon>Pseudomonadati</taxon>
        <taxon>Myxococcota</taxon>
        <taxon>Myxococcia</taxon>
        <taxon>Myxococcales</taxon>
        <taxon>Cystobacterineae</taxon>
        <taxon>Myxococcaceae</taxon>
        <taxon>Pyxidicoccus</taxon>
    </lineage>
</organism>
<sequence length="195" mass="21310">RVPILNGESFDPFAPRLGLFDLVLMNGVVEHIPLSVPGLRQRVLRSAWAAVRPGGYLVINDTPNRLWPVDGHSTQLWFVPWTKPGSAWAYRRAVKLGRHADSPTSAPGPLGLEQVGAWGATYPELLGYLGGEDAVECINLLPGHSERVSYVDAGSPRRQKLEKLLHATLVPALRMPLTAFAPSLNNLVLRKRTAG</sequence>
<protein>
    <submittedName>
        <fullName evidence="1">Class I SAM-dependent methyltransferase</fullName>
    </submittedName>
</protein>
<gene>
    <name evidence="1" type="ORF">HG543_12545</name>
</gene>
<name>A0A848LAY6_9BACT</name>
<proteinExistence type="predicted"/>
<dbReference type="GO" id="GO:0008168">
    <property type="term" value="F:methyltransferase activity"/>
    <property type="evidence" value="ECO:0007669"/>
    <property type="project" value="UniProtKB-KW"/>
</dbReference>